<gene>
    <name evidence="1" type="ORF">UU14_C0029G0008</name>
</gene>
<accession>A0A0G0T316</accession>
<comment type="caution">
    <text evidence="1">The sequence shown here is derived from an EMBL/GenBank/DDBJ whole genome shotgun (WGS) entry which is preliminary data.</text>
</comment>
<organism evidence="1 2">
    <name type="scientific">Candidatus Roizmanbacteria bacterium GW2011_GWB1_40_7</name>
    <dbReference type="NCBI Taxonomy" id="1618482"/>
    <lineage>
        <taxon>Bacteria</taxon>
        <taxon>Candidatus Roizmaniibacteriota</taxon>
    </lineage>
</organism>
<reference evidence="1 2" key="1">
    <citation type="journal article" date="2015" name="Nature">
        <title>rRNA introns, odd ribosomes, and small enigmatic genomes across a large radiation of phyla.</title>
        <authorList>
            <person name="Brown C.T."/>
            <person name="Hug L.A."/>
            <person name="Thomas B.C."/>
            <person name="Sharon I."/>
            <person name="Castelle C.J."/>
            <person name="Singh A."/>
            <person name="Wilkins M.J."/>
            <person name="Williams K.H."/>
            <person name="Banfield J.F."/>
        </authorList>
    </citation>
    <scope>NUCLEOTIDE SEQUENCE [LARGE SCALE GENOMIC DNA]</scope>
</reference>
<evidence type="ECO:0000313" key="2">
    <source>
        <dbReference type="Proteomes" id="UP000034664"/>
    </source>
</evidence>
<dbReference type="EMBL" id="LBZM01000029">
    <property type="protein sequence ID" value="KKR71399.1"/>
    <property type="molecule type" value="Genomic_DNA"/>
</dbReference>
<evidence type="ECO:0000313" key="1">
    <source>
        <dbReference type="EMBL" id="KKR71399.1"/>
    </source>
</evidence>
<proteinExistence type="predicted"/>
<dbReference type="AlphaFoldDB" id="A0A0G0T316"/>
<name>A0A0G0T316_9BACT</name>
<protein>
    <submittedName>
        <fullName evidence="1">Uncharacterized protein</fullName>
    </submittedName>
</protein>
<dbReference type="Proteomes" id="UP000034664">
    <property type="component" value="Unassembled WGS sequence"/>
</dbReference>
<sequence length="70" mass="7848">MATSEIPFPEEFQRDVDVQTAVGLMSTSGVSFDQAMDMLGYRTITTAQREVYDAQGREINPFDQDTSHTI</sequence>